<evidence type="ECO:0000313" key="4">
    <source>
        <dbReference type="EMBL" id="AFO52107.1"/>
    </source>
</evidence>
<dbReference type="Pfam" id="PF00861">
    <property type="entry name" value="Ribosomal_L18p"/>
    <property type="match status" value="1"/>
</dbReference>
<evidence type="ECO:0000256" key="1">
    <source>
        <dbReference type="ARBA" id="ARBA00007116"/>
    </source>
</evidence>
<dbReference type="KEGG" id="mhl:MHLP_02635"/>
<keyword evidence="2 4" id="KW-0689">Ribosomal protein</keyword>
<evidence type="ECO:0000313" key="5">
    <source>
        <dbReference type="Proteomes" id="UP000006502"/>
    </source>
</evidence>
<comment type="similarity">
    <text evidence="1">Belongs to the universal ribosomal protein uL18 family.</text>
</comment>
<dbReference type="Gene3D" id="3.30.420.100">
    <property type="match status" value="1"/>
</dbReference>
<dbReference type="GO" id="GO:1990904">
    <property type="term" value="C:ribonucleoprotein complex"/>
    <property type="evidence" value="ECO:0007669"/>
    <property type="project" value="UniProtKB-KW"/>
</dbReference>
<keyword evidence="5" id="KW-1185">Reference proteome</keyword>
<reference evidence="4 5" key="1">
    <citation type="journal article" date="2012" name="J. Bacteriol.">
        <title>Genome Sequence of "Candidatus Mycoplasma haemolamae" Strain Purdue, a Red Blood Cell Pathogen of Alpacas (Vicugna pacos) and Llamas (Lama glama).</title>
        <authorList>
            <person name="Guimaraes A.M."/>
            <person name="Toth B."/>
            <person name="Santos A.P."/>
            <person name="do Nascimento N.C."/>
            <person name="Kritchevsky J.E."/>
            <person name="Messick J.B."/>
        </authorList>
    </citation>
    <scope>NUCLEOTIDE SEQUENCE [LARGE SCALE GENOMIC DNA]</scope>
    <source>
        <strain evidence="4 5">Purdue</strain>
    </source>
</reference>
<dbReference type="AlphaFoldDB" id="I7C6G8"/>
<dbReference type="Proteomes" id="UP000006502">
    <property type="component" value="Chromosome"/>
</dbReference>
<dbReference type="SUPFAM" id="SSF53137">
    <property type="entry name" value="Translational machinery components"/>
    <property type="match status" value="1"/>
</dbReference>
<keyword evidence="3" id="KW-0687">Ribonucleoprotein</keyword>
<dbReference type="GO" id="GO:0005840">
    <property type="term" value="C:ribosome"/>
    <property type="evidence" value="ECO:0007669"/>
    <property type="project" value="UniProtKB-KW"/>
</dbReference>
<dbReference type="InterPro" id="IPR005484">
    <property type="entry name" value="Ribosomal_uL18_bac/plant/anim"/>
</dbReference>
<gene>
    <name evidence="4" type="ordered locus">MHLP_02635</name>
</gene>
<dbReference type="GO" id="GO:0006412">
    <property type="term" value="P:translation"/>
    <property type="evidence" value="ECO:0007669"/>
    <property type="project" value="InterPro"/>
</dbReference>
<evidence type="ECO:0000256" key="2">
    <source>
        <dbReference type="ARBA" id="ARBA00022980"/>
    </source>
</evidence>
<accession>I7C6G8</accession>
<sequence>MRSSETGQMLFSCSSLQLKIRKGGQKNLEKVTDSLVNKLREKKIEKLTLDRGYHSYHGTLQRVRERLLSEGIRI</sequence>
<proteinExistence type="inferred from homology"/>
<dbReference type="EMBL" id="CP003731">
    <property type="protein sequence ID" value="AFO52107.1"/>
    <property type="molecule type" value="Genomic_DNA"/>
</dbReference>
<protein>
    <submittedName>
        <fullName evidence="4">50S ribosomal protein L18</fullName>
    </submittedName>
</protein>
<dbReference type="PATRIC" id="fig|1212765.3.peg.594"/>
<reference evidence="5" key="2">
    <citation type="submission" date="2012-07" db="EMBL/GenBank/DDBJ databases">
        <title>Complete genome sequence of 'Candidatus Mycoplasma haemolamae'.</title>
        <authorList>
            <person name="Guimaraes A.M.S."/>
            <person name="Toth B."/>
            <person name="Santos A.P."/>
            <person name="Nascimento N.C."/>
            <person name="Sojka J.E."/>
            <person name="Messick J.B."/>
        </authorList>
    </citation>
    <scope>NUCLEOTIDE SEQUENCE [LARGE SCALE GENOMIC DNA]</scope>
    <source>
        <strain evidence="5">Purdue</strain>
    </source>
</reference>
<name>I7C6G8_MYCHA</name>
<organism evidence="4 5">
    <name type="scientific">Mycoplasma haematolamae (strain Purdue)</name>
    <dbReference type="NCBI Taxonomy" id="1212765"/>
    <lineage>
        <taxon>Bacteria</taxon>
        <taxon>Bacillati</taxon>
        <taxon>Mycoplasmatota</taxon>
        <taxon>Mollicutes</taxon>
        <taxon>Mycoplasmataceae</taxon>
        <taxon>Mycoplasma</taxon>
    </lineage>
</organism>
<evidence type="ECO:0000256" key="3">
    <source>
        <dbReference type="ARBA" id="ARBA00023274"/>
    </source>
</evidence>
<dbReference type="HOGENOM" id="CLU_2683914_0_0_14"/>
<dbReference type="GO" id="GO:0003735">
    <property type="term" value="F:structural constituent of ribosome"/>
    <property type="evidence" value="ECO:0007669"/>
    <property type="project" value="InterPro"/>
</dbReference>
<dbReference type="STRING" id="1212765.MHLP_02635"/>